<sequence length="1164" mass="133036">MFTTIFPTLMTYFKGDKSTGIYIIYIIFTGSPTYPNTDEVIVIVWFYFLIGAFIFVLYLFIIIVLLTTALPSSTIKRTYSILSFYILPFIVPIFGKAFTASMAYLSVSENSYSFYAALIGELTILLYAVLGSLMNSSSAYRVTHIYFLRDTFSALITNFFILIVQHTVSFLENPNNILLVILTIVFVAVDIYIFIVLPYQTKLVSILSCFYIFFCTGCAIVRAFTKYATPLGVIIIFAIAVVITAIMYCCRLCYEHSHGDLGRLFGLHRFRKSKASVPRDEIEKLNFVQLMVLARGYYSLDDQTQHYVNEEIRKRAIGTAEGRIFINSFDSRIGALTIESFPQVMEVIQKYTKKIEKKEKDFWASLWLSDFESLPEISGEIGRLKFRLYEYSKYQSKVIPSFVCDENIEPTYQRSVTHSVFNTIVVIIFLASLSLLVFLLYCYTLSGKNRTDFFEFQQFMENFTLMQSELYTPESVPRLSKYYTNTLYLVDQFKKVKSGGLYKFMNYEISNTTLGQLIDTYMNLTLLSNQTGAVNSLLLNNSIFYDLDKSLMDYYDFFDTAFTNRISIPILSWFVLYFLSFVIFVIFFVFALYIYARHLHRTFEVFKTFSKKKIEEFAGLDTKSIQRSVIPGRESIIEWSASTDIVVGFFLTLAAFIIFFTAGFVVYGRTLSDYNFRTKSYVYFERMDMIMLWLSAVVFQNSTSPSSPQFPQMISNSDHHMDILLRDSEAASYAALLTTDIVSFITGYTLKDPTMNDVYPITEINQTFINLRTLQDPFYNVSNIYYITWMVVLLLTIFSFIIIIHIQVNTGRQMDASRGERINLLSVFTDFAGEQESLSSIVPVNNASLPFLFVEANSDFTVTFSTNLANQEMGITNGSKFDGQPFGIVTGSEIMRTIEKLKQFPSSEPQQIKSQDGSYIYVIPSYCGATMTTLKSFAVFRLPSVLSPFINSGGDKNISPFSKLFPSVISPDKDFPHIIQINAAPFLVVLVRLTNISSWSAKVEPQFVESFYKAVIEQCDEICESGQLFMRVHVRDDTILFMTNPDVQIQGRWTFITNCADFSLKIREAVKTISKKYKSNVFTSVVFARGEKQVMYLGNYACTQCDFLPDTLDLQFVEQAFDIFRIDATAFATAHIPNLRIPNTTLIANYLSSSGTSIDLFLVA</sequence>
<dbReference type="Proteomes" id="UP000001542">
    <property type="component" value="Unassembled WGS sequence"/>
</dbReference>
<dbReference type="VEuPathDB" id="TrichDB:TVAG_416000"/>
<gene>
    <name evidence="2" type="ORF">TVAG_416000</name>
</gene>
<name>A2FXZ7_TRIV3</name>
<dbReference type="KEGG" id="tva:4747898"/>
<feature type="transmembrane region" description="Helical" evidence="1">
    <location>
        <begin position="82"/>
        <end position="106"/>
    </location>
</feature>
<feature type="transmembrane region" description="Helical" evidence="1">
    <location>
        <begin position="177"/>
        <end position="197"/>
    </location>
</feature>
<keyword evidence="1" id="KW-1133">Transmembrane helix</keyword>
<feature type="transmembrane region" description="Helical" evidence="1">
    <location>
        <begin position="231"/>
        <end position="254"/>
    </location>
</feature>
<feature type="transmembrane region" description="Helical" evidence="1">
    <location>
        <begin position="784"/>
        <end position="808"/>
    </location>
</feature>
<organism evidence="2 3">
    <name type="scientific">Trichomonas vaginalis (strain ATCC PRA-98 / G3)</name>
    <dbReference type="NCBI Taxonomy" id="412133"/>
    <lineage>
        <taxon>Eukaryota</taxon>
        <taxon>Metamonada</taxon>
        <taxon>Parabasalia</taxon>
        <taxon>Trichomonadida</taxon>
        <taxon>Trichomonadidae</taxon>
        <taxon>Trichomonas</taxon>
    </lineage>
</organism>
<feature type="transmembrane region" description="Helical" evidence="1">
    <location>
        <begin position="204"/>
        <end position="225"/>
    </location>
</feature>
<keyword evidence="1" id="KW-0472">Membrane</keyword>
<feature type="transmembrane region" description="Helical" evidence="1">
    <location>
        <begin position="44"/>
        <end position="70"/>
    </location>
</feature>
<reference evidence="2" key="1">
    <citation type="submission" date="2006-10" db="EMBL/GenBank/DDBJ databases">
        <authorList>
            <person name="Amadeo P."/>
            <person name="Zhao Q."/>
            <person name="Wortman J."/>
            <person name="Fraser-Liggett C."/>
            <person name="Carlton J."/>
        </authorList>
    </citation>
    <scope>NUCLEOTIDE SEQUENCE</scope>
    <source>
        <strain evidence="2">G3</strain>
    </source>
</reference>
<keyword evidence="3" id="KW-1185">Reference proteome</keyword>
<evidence type="ECO:0000313" key="3">
    <source>
        <dbReference type="Proteomes" id="UP000001542"/>
    </source>
</evidence>
<feature type="transmembrane region" description="Helical" evidence="1">
    <location>
        <begin position="146"/>
        <end position="165"/>
    </location>
</feature>
<feature type="transmembrane region" description="Helical" evidence="1">
    <location>
        <begin position="570"/>
        <end position="596"/>
    </location>
</feature>
<dbReference type="RefSeq" id="XP_001303150.1">
    <property type="nucleotide sequence ID" value="XM_001303149.1"/>
</dbReference>
<reference evidence="2" key="2">
    <citation type="journal article" date="2007" name="Science">
        <title>Draft genome sequence of the sexually transmitted pathogen Trichomonas vaginalis.</title>
        <authorList>
            <person name="Carlton J.M."/>
            <person name="Hirt R.P."/>
            <person name="Silva J.C."/>
            <person name="Delcher A.L."/>
            <person name="Schatz M."/>
            <person name="Zhao Q."/>
            <person name="Wortman J.R."/>
            <person name="Bidwell S.L."/>
            <person name="Alsmark U.C.M."/>
            <person name="Besteiro S."/>
            <person name="Sicheritz-Ponten T."/>
            <person name="Noel C.J."/>
            <person name="Dacks J.B."/>
            <person name="Foster P.G."/>
            <person name="Simillion C."/>
            <person name="Van de Peer Y."/>
            <person name="Miranda-Saavedra D."/>
            <person name="Barton G.J."/>
            <person name="Westrop G.D."/>
            <person name="Mueller S."/>
            <person name="Dessi D."/>
            <person name="Fiori P.L."/>
            <person name="Ren Q."/>
            <person name="Paulsen I."/>
            <person name="Zhang H."/>
            <person name="Bastida-Corcuera F.D."/>
            <person name="Simoes-Barbosa A."/>
            <person name="Brown M.T."/>
            <person name="Hayes R.D."/>
            <person name="Mukherjee M."/>
            <person name="Okumura C.Y."/>
            <person name="Schneider R."/>
            <person name="Smith A.J."/>
            <person name="Vanacova S."/>
            <person name="Villalvazo M."/>
            <person name="Haas B.J."/>
            <person name="Pertea M."/>
            <person name="Feldblyum T.V."/>
            <person name="Utterback T.R."/>
            <person name="Shu C.L."/>
            <person name="Osoegawa K."/>
            <person name="de Jong P.J."/>
            <person name="Hrdy I."/>
            <person name="Horvathova L."/>
            <person name="Zubacova Z."/>
            <person name="Dolezal P."/>
            <person name="Malik S.B."/>
            <person name="Logsdon J.M. Jr."/>
            <person name="Henze K."/>
            <person name="Gupta A."/>
            <person name="Wang C.C."/>
            <person name="Dunne R.L."/>
            <person name="Upcroft J.A."/>
            <person name="Upcroft P."/>
            <person name="White O."/>
            <person name="Salzberg S.L."/>
            <person name="Tang P."/>
            <person name="Chiu C.-H."/>
            <person name="Lee Y.-S."/>
            <person name="Embley T.M."/>
            <person name="Coombs G.H."/>
            <person name="Mottram J.C."/>
            <person name="Tachezy J."/>
            <person name="Fraser-Liggett C.M."/>
            <person name="Johnson P.J."/>
        </authorList>
    </citation>
    <scope>NUCLEOTIDE SEQUENCE [LARGE SCALE GENOMIC DNA]</scope>
    <source>
        <strain evidence="2">G3</strain>
    </source>
</reference>
<feature type="transmembrane region" description="Helical" evidence="1">
    <location>
        <begin position="645"/>
        <end position="668"/>
    </location>
</feature>
<feature type="transmembrane region" description="Helical" evidence="1">
    <location>
        <begin position="420"/>
        <end position="441"/>
    </location>
</feature>
<keyword evidence="1" id="KW-0812">Transmembrane</keyword>
<dbReference type="VEuPathDB" id="TrichDB:TVAGG3_0250150"/>
<dbReference type="AlphaFoldDB" id="A2FXZ7"/>
<dbReference type="EMBL" id="DS114126">
    <property type="protein sequence ID" value="EAX90220.1"/>
    <property type="molecule type" value="Genomic_DNA"/>
</dbReference>
<accession>A2FXZ7</accession>
<evidence type="ECO:0000313" key="2">
    <source>
        <dbReference type="EMBL" id="EAX90220.1"/>
    </source>
</evidence>
<proteinExistence type="predicted"/>
<evidence type="ECO:0000256" key="1">
    <source>
        <dbReference type="SAM" id="Phobius"/>
    </source>
</evidence>
<feature type="transmembrane region" description="Helical" evidence="1">
    <location>
        <begin position="112"/>
        <end position="134"/>
    </location>
</feature>
<dbReference type="InParanoid" id="A2FXZ7"/>
<protein>
    <submittedName>
        <fullName evidence="2">Uncharacterized protein</fullName>
    </submittedName>
</protein>